<gene>
    <name evidence="1" type="ORF">QFC19_006467</name>
</gene>
<dbReference type="EMBL" id="JASBWR010000078">
    <property type="protein sequence ID" value="KAJ9098343.1"/>
    <property type="molecule type" value="Genomic_DNA"/>
</dbReference>
<protein>
    <submittedName>
        <fullName evidence="1">Uncharacterized protein</fullName>
    </submittedName>
</protein>
<evidence type="ECO:0000313" key="2">
    <source>
        <dbReference type="Proteomes" id="UP001241377"/>
    </source>
</evidence>
<organism evidence="1 2">
    <name type="scientific">Naganishia cerealis</name>
    <dbReference type="NCBI Taxonomy" id="610337"/>
    <lineage>
        <taxon>Eukaryota</taxon>
        <taxon>Fungi</taxon>
        <taxon>Dikarya</taxon>
        <taxon>Basidiomycota</taxon>
        <taxon>Agaricomycotina</taxon>
        <taxon>Tremellomycetes</taxon>
        <taxon>Filobasidiales</taxon>
        <taxon>Filobasidiaceae</taxon>
        <taxon>Naganishia</taxon>
    </lineage>
</organism>
<reference evidence="1" key="1">
    <citation type="submission" date="2023-04" db="EMBL/GenBank/DDBJ databases">
        <title>Draft Genome sequencing of Naganishia species isolated from polar environments using Oxford Nanopore Technology.</title>
        <authorList>
            <person name="Leo P."/>
            <person name="Venkateswaran K."/>
        </authorList>
    </citation>
    <scope>NUCLEOTIDE SEQUENCE</scope>
    <source>
        <strain evidence="1">MNA-CCFEE 5261</strain>
    </source>
</reference>
<sequence length="538" mass="56825">MAPRPPQVQDLMRLIPPELQSASFEEKMNYLKGLVTRNATPGGAVGTPNANSGSAPSSNPVTAAVVHRLCTQAGITIQQFQSMNQQQQQSFMATQAAILRQQTNRAQGRSGGGTPNPQGQTTTPGQGQGPRPSVPGGQQQQTQGSPAISALQPPPNINGMTSQQSSQMPGGPLQNQAQAAAALAAAAAGNNPALQARLMQMRAQGQAIPQGLQSQLAAVAAAQNAGQGGNIQGGAQGTNGMMGQQQQTQGGGSQNGPTMNNQSPRTLPTTIPPTQQGSGQTTVPLGSNPPGTPGAANGQNPGGVSSQIEQQRAFQEIQNILANLPEFLKMKDENRLSDQQMKMLDYIVKMKGPGTYAQFLRTQQAATQRNEQLQAQRQLNQQNQQQRQQGLGTPGQPQENLALHAHQQQALFRQLQNMQQQQMSQASGNMDQQQLPGMHLQNNSATTPRPPALGLNGQGVATPNSQGTSSPVTMNTPVSMGTPSGSASGSATAAMAFKKIEDMSDEKRNIFFRNVSPRSTLSFYQELLTESADNLQMR</sequence>
<proteinExistence type="predicted"/>
<name>A0ACC2VH03_9TREE</name>
<evidence type="ECO:0000313" key="1">
    <source>
        <dbReference type="EMBL" id="KAJ9098343.1"/>
    </source>
</evidence>
<comment type="caution">
    <text evidence="1">The sequence shown here is derived from an EMBL/GenBank/DDBJ whole genome shotgun (WGS) entry which is preliminary data.</text>
</comment>
<keyword evidence="2" id="KW-1185">Reference proteome</keyword>
<dbReference type="Proteomes" id="UP001241377">
    <property type="component" value="Unassembled WGS sequence"/>
</dbReference>
<accession>A0ACC2VH03</accession>